<feature type="transmembrane region" description="Helical" evidence="8">
    <location>
        <begin position="170"/>
        <end position="191"/>
    </location>
</feature>
<dbReference type="Pfam" id="PF09594">
    <property type="entry name" value="GT87"/>
    <property type="match status" value="1"/>
</dbReference>
<evidence type="ECO:0000256" key="6">
    <source>
        <dbReference type="ARBA" id="ARBA00023136"/>
    </source>
</evidence>
<feature type="transmembrane region" description="Helical" evidence="8">
    <location>
        <begin position="263"/>
        <end position="281"/>
    </location>
</feature>
<evidence type="ECO:0000256" key="1">
    <source>
        <dbReference type="ARBA" id="ARBA00004651"/>
    </source>
</evidence>
<dbReference type="GO" id="GO:0005886">
    <property type="term" value="C:plasma membrane"/>
    <property type="evidence" value="ECO:0007669"/>
    <property type="project" value="UniProtKB-SubCell"/>
</dbReference>
<keyword evidence="10" id="KW-1185">Reference proteome</keyword>
<comment type="subcellular location">
    <subcellularLocation>
        <location evidence="1">Cell membrane</location>
        <topology evidence="1">Multi-pass membrane protein</topology>
    </subcellularLocation>
</comment>
<gene>
    <name evidence="9" type="ORF">E1263_37730</name>
</gene>
<evidence type="ECO:0000313" key="10">
    <source>
        <dbReference type="Proteomes" id="UP000295124"/>
    </source>
</evidence>
<dbReference type="Proteomes" id="UP000295124">
    <property type="component" value="Unassembled WGS sequence"/>
</dbReference>
<protein>
    <submittedName>
        <fullName evidence="9">DUF2029 domain-containing protein</fullName>
    </submittedName>
</protein>
<comment type="caution">
    <text evidence="9">The sequence shown here is derived from an EMBL/GenBank/DDBJ whole genome shotgun (WGS) entry which is preliminary data.</text>
</comment>
<dbReference type="GO" id="GO:0016758">
    <property type="term" value="F:hexosyltransferase activity"/>
    <property type="evidence" value="ECO:0007669"/>
    <property type="project" value="InterPro"/>
</dbReference>
<accession>A0A4R4YLN6</accession>
<evidence type="ECO:0000256" key="2">
    <source>
        <dbReference type="ARBA" id="ARBA00022475"/>
    </source>
</evidence>
<feature type="transmembrane region" description="Helical" evidence="8">
    <location>
        <begin position="119"/>
        <end position="135"/>
    </location>
</feature>
<feature type="transmembrane region" description="Helical" evidence="8">
    <location>
        <begin position="147"/>
        <end position="164"/>
    </location>
</feature>
<evidence type="ECO:0000313" key="9">
    <source>
        <dbReference type="EMBL" id="TDD45893.1"/>
    </source>
</evidence>
<sequence>MVNGLVLQRVRRSRSTVALVLAATMLPVLCLLHWHPWSARMDDLGVYYAAARGLVNGEDIYTAHLSYYPDIGLGFTYPPFAALVFSPFAIGLPFARTLITLVSALSLLVIGWATAKKLHWPPLAGVLFAFAALLLEPVQSTFRLGQINLVLLALLMVDLLGLIPRRFRGVLVGVATGIKLTPGIFIVFLLITKRYREALVASATTALTMAVAYLVAPGTTVDFWTKYIFDPSRVGPPHYISNQSIRGAIARITENSPMTGPLWLIPAMIFGAVGLFAARCLHDRGLRFEAVVVTAFTGLAVSPISWTNHWVWVIPAAALAWQHRSKLRSLRTALSACWLAVFLLALPRWLPFAGDREFDYTAPQTLVADSYLLCAVLLVLVGYRLSRRTPRHAADTPGG</sequence>
<feature type="transmembrane region" description="Helical" evidence="8">
    <location>
        <begin position="71"/>
        <end position="90"/>
    </location>
</feature>
<evidence type="ECO:0000256" key="4">
    <source>
        <dbReference type="ARBA" id="ARBA00022692"/>
    </source>
</evidence>
<feature type="transmembrane region" description="Helical" evidence="8">
    <location>
        <begin position="332"/>
        <end position="350"/>
    </location>
</feature>
<dbReference type="OrthoDB" id="9774600at2"/>
<dbReference type="EMBL" id="SMKX01000189">
    <property type="protein sequence ID" value="TDD45893.1"/>
    <property type="molecule type" value="Genomic_DNA"/>
</dbReference>
<reference evidence="9 10" key="1">
    <citation type="submission" date="2019-03" db="EMBL/GenBank/DDBJ databases">
        <title>Draft genome sequences of novel Actinobacteria.</title>
        <authorList>
            <person name="Sahin N."/>
            <person name="Ay H."/>
            <person name="Saygin H."/>
        </authorList>
    </citation>
    <scope>NUCLEOTIDE SEQUENCE [LARGE SCALE GENOMIC DNA]</scope>
    <source>
        <strain evidence="9 10">JCM 13523</strain>
    </source>
</reference>
<name>A0A4R4YLN6_9ACTN</name>
<comment type="similarity">
    <text evidence="7">Belongs to the glycosyltransferase 87 family.</text>
</comment>
<evidence type="ECO:0000256" key="5">
    <source>
        <dbReference type="ARBA" id="ARBA00022989"/>
    </source>
</evidence>
<keyword evidence="6 8" id="KW-0472">Membrane</keyword>
<evidence type="ECO:0000256" key="7">
    <source>
        <dbReference type="ARBA" id="ARBA00024033"/>
    </source>
</evidence>
<proteinExistence type="inferred from homology"/>
<dbReference type="AlphaFoldDB" id="A0A4R4YLN6"/>
<keyword evidence="5 8" id="KW-1133">Transmembrane helix</keyword>
<feature type="transmembrane region" description="Helical" evidence="8">
    <location>
        <begin position="198"/>
        <end position="216"/>
    </location>
</feature>
<keyword evidence="3" id="KW-0808">Transferase</keyword>
<organism evidence="9 10">
    <name type="scientific">Kribbella antibiotica</name>
    <dbReference type="NCBI Taxonomy" id="190195"/>
    <lineage>
        <taxon>Bacteria</taxon>
        <taxon>Bacillati</taxon>
        <taxon>Actinomycetota</taxon>
        <taxon>Actinomycetes</taxon>
        <taxon>Propionibacteriales</taxon>
        <taxon>Kribbellaceae</taxon>
        <taxon>Kribbella</taxon>
    </lineage>
</organism>
<feature type="transmembrane region" description="Helical" evidence="8">
    <location>
        <begin position="16"/>
        <end position="34"/>
    </location>
</feature>
<keyword evidence="4 8" id="KW-0812">Transmembrane</keyword>
<evidence type="ECO:0000256" key="8">
    <source>
        <dbReference type="SAM" id="Phobius"/>
    </source>
</evidence>
<evidence type="ECO:0000256" key="3">
    <source>
        <dbReference type="ARBA" id="ARBA00022679"/>
    </source>
</evidence>
<feature type="transmembrane region" description="Helical" evidence="8">
    <location>
        <begin position="97"/>
        <end position="113"/>
    </location>
</feature>
<keyword evidence="2" id="KW-1003">Cell membrane</keyword>
<dbReference type="InterPro" id="IPR018584">
    <property type="entry name" value="GT87"/>
</dbReference>
<feature type="transmembrane region" description="Helical" evidence="8">
    <location>
        <begin position="362"/>
        <end position="383"/>
    </location>
</feature>